<keyword evidence="3" id="KW-1185">Reference proteome</keyword>
<sequence>MPVYEYECSGCKKIFEIQQRIADAPVSTCPECGADVKKLISMSSFQLKGGGWYADGYSSADKGSCADTGSAPSCPAGAGGSCCQCPAAAS</sequence>
<protein>
    <submittedName>
        <fullName evidence="2">Zinc ribbon domain-containing protein</fullName>
    </submittedName>
</protein>
<feature type="domain" description="Putative regulatory protein FmdB zinc ribbon" evidence="1">
    <location>
        <begin position="1"/>
        <end position="41"/>
    </location>
</feature>
<evidence type="ECO:0000313" key="2">
    <source>
        <dbReference type="EMBL" id="QQG65577.1"/>
    </source>
</evidence>
<organism evidence="2 3">
    <name type="scientific">Desulfobulbus oligotrophicus</name>
    <dbReference type="NCBI Taxonomy" id="1909699"/>
    <lineage>
        <taxon>Bacteria</taxon>
        <taxon>Pseudomonadati</taxon>
        <taxon>Thermodesulfobacteriota</taxon>
        <taxon>Desulfobulbia</taxon>
        <taxon>Desulfobulbales</taxon>
        <taxon>Desulfobulbaceae</taxon>
        <taxon>Desulfobulbus</taxon>
    </lineage>
</organism>
<dbReference type="Proteomes" id="UP000596092">
    <property type="component" value="Chromosome"/>
</dbReference>
<evidence type="ECO:0000259" key="1">
    <source>
        <dbReference type="SMART" id="SM00834"/>
    </source>
</evidence>
<dbReference type="Pfam" id="PF09723">
    <property type="entry name" value="Zn_ribbon_8"/>
    <property type="match status" value="1"/>
</dbReference>
<dbReference type="AlphaFoldDB" id="A0A7T5VCV6"/>
<dbReference type="EMBL" id="CP054140">
    <property type="protein sequence ID" value="QQG65577.1"/>
    <property type="molecule type" value="Genomic_DNA"/>
</dbReference>
<dbReference type="NCBIfam" id="TIGR02605">
    <property type="entry name" value="CxxC_CxxC_SSSS"/>
    <property type="match status" value="1"/>
</dbReference>
<proteinExistence type="predicted"/>
<dbReference type="SMART" id="SM00834">
    <property type="entry name" value="CxxC_CXXC_SSSS"/>
    <property type="match status" value="1"/>
</dbReference>
<gene>
    <name evidence="2" type="ORF">HP555_06710</name>
</gene>
<reference evidence="2 3" key="1">
    <citation type="submission" date="2020-05" db="EMBL/GenBank/DDBJ databases">
        <title>Complete genome of Desulfobulbus oligotrophicus.</title>
        <authorList>
            <person name="Podar M."/>
        </authorList>
    </citation>
    <scope>NUCLEOTIDE SEQUENCE [LARGE SCALE GENOMIC DNA]</scope>
    <source>
        <strain evidence="2 3">Prop6</strain>
    </source>
</reference>
<dbReference type="KEGG" id="dog:HP555_06710"/>
<accession>A0A7T5VCV6</accession>
<dbReference type="InterPro" id="IPR013429">
    <property type="entry name" value="Regulatory_FmdB_Zinc_ribbon"/>
</dbReference>
<dbReference type="PANTHER" id="PTHR34404:SF2">
    <property type="entry name" value="CONSERVED SERINE RICH PROTEIN"/>
    <property type="match status" value="1"/>
</dbReference>
<evidence type="ECO:0000313" key="3">
    <source>
        <dbReference type="Proteomes" id="UP000596092"/>
    </source>
</evidence>
<name>A0A7T5VCV6_9BACT</name>
<dbReference type="PANTHER" id="PTHR34404">
    <property type="entry name" value="REGULATORY PROTEIN, FMDB FAMILY"/>
    <property type="match status" value="1"/>
</dbReference>